<dbReference type="SMART" id="SM00212">
    <property type="entry name" value="UBCc"/>
    <property type="match status" value="1"/>
</dbReference>
<evidence type="ECO:0000313" key="2">
    <source>
        <dbReference type="EMBL" id="KAF1755484.1"/>
    </source>
</evidence>
<accession>A0A6A5GLD2</accession>
<name>A0A6A5GLD2_CAERE</name>
<reference evidence="2 3" key="1">
    <citation type="submission" date="2019-12" db="EMBL/GenBank/DDBJ databases">
        <title>Chromosome-level assembly of the Caenorhabditis remanei genome.</title>
        <authorList>
            <person name="Teterina A.A."/>
            <person name="Willis J.H."/>
            <person name="Phillips P.C."/>
        </authorList>
    </citation>
    <scope>NUCLEOTIDE SEQUENCE [LARGE SCALE GENOMIC DNA]</scope>
    <source>
        <strain evidence="2 3">PX506</strain>
        <tissue evidence="2">Whole organism</tissue>
    </source>
</reference>
<proteinExistence type="predicted"/>
<dbReference type="CDD" id="cd23814">
    <property type="entry name" value="UEV_AKTIP"/>
    <property type="match status" value="1"/>
</dbReference>
<sequence length="299" mass="34212">METTKEETRTTALVIPYNILVEQALAAEFAEVCRAPVEGIFVCPSARNRFAWFGVIFVRKGIFGGGIFRFTIEIPSDFPASICLPRVVFSQSIFHPLICSKNKELSLARSFPDGWKREKHSLKRVLVVIQRSFYSYDVDSDKCINSEASVLYKEHRDKFQEIAKECVESSRSMVYDDVKEQENDPNGIRLLPWDALVHKTARKKMIQTGDSSKTQETAADFRREHIFSKLGYEISEIVGRSYPQSYSWFDPAEMTVITRYDDVQVSEVSPVTSARLEREKHGIEPLDLSVMSIEDSSRK</sequence>
<organism evidence="2 3">
    <name type="scientific">Caenorhabditis remanei</name>
    <name type="common">Caenorhabditis vulgaris</name>
    <dbReference type="NCBI Taxonomy" id="31234"/>
    <lineage>
        <taxon>Eukaryota</taxon>
        <taxon>Metazoa</taxon>
        <taxon>Ecdysozoa</taxon>
        <taxon>Nematoda</taxon>
        <taxon>Chromadorea</taxon>
        <taxon>Rhabditida</taxon>
        <taxon>Rhabditina</taxon>
        <taxon>Rhabditomorpha</taxon>
        <taxon>Rhabditoidea</taxon>
        <taxon>Rhabditidae</taxon>
        <taxon>Peloderinae</taxon>
        <taxon>Caenorhabditis</taxon>
    </lineage>
</organism>
<dbReference type="RefSeq" id="XP_003094371.2">
    <property type="nucleotide sequence ID" value="XM_003094323.2"/>
</dbReference>
<dbReference type="InterPro" id="IPR000608">
    <property type="entry name" value="UBC"/>
</dbReference>
<dbReference type="PROSITE" id="PS50127">
    <property type="entry name" value="UBC_2"/>
    <property type="match status" value="1"/>
</dbReference>
<feature type="domain" description="UBC core" evidence="1">
    <location>
        <begin position="20"/>
        <end position="172"/>
    </location>
</feature>
<comment type="caution">
    <text evidence="2">The sequence shown here is derived from an EMBL/GenBank/DDBJ whole genome shotgun (WGS) entry which is preliminary data.</text>
</comment>
<evidence type="ECO:0000259" key="1">
    <source>
        <dbReference type="PROSITE" id="PS50127"/>
    </source>
</evidence>
<protein>
    <recommendedName>
        <fullName evidence="1">UBC core domain-containing protein</fullName>
    </recommendedName>
</protein>
<dbReference type="PANTHER" id="PTHR24067">
    <property type="entry name" value="UBIQUITIN-CONJUGATING ENZYME E2"/>
    <property type="match status" value="1"/>
</dbReference>
<dbReference type="Gene3D" id="3.10.110.10">
    <property type="entry name" value="Ubiquitin Conjugating Enzyme"/>
    <property type="match status" value="1"/>
</dbReference>
<dbReference type="Pfam" id="PF00179">
    <property type="entry name" value="UQ_con"/>
    <property type="match status" value="1"/>
</dbReference>
<gene>
    <name evidence="2" type="ORF">GCK72_022053</name>
</gene>
<dbReference type="GO" id="GO:0032446">
    <property type="term" value="P:protein modification by small protein conjugation"/>
    <property type="evidence" value="ECO:0007669"/>
    <property type="project" value="UniProtKB-ARBA"/>
</dbReference>
<dbReference type="InterPro" id="IPR050113">
    <property type="entry name" value="Ub_conjugating_enzyme"/>
</dbReference>
<dbReference type="SUPFAM" id="SSF54495">
    <property type="entry name" value="UBC-like"/>
    <property type="match status" value="1"/>
</dbReference>
<dbReference type="CTD" id="9812982"/>
<dbReference type="AlphaFoldDB" id="A0A6A5GLD2"/>
<dbReference type="InterPro" id="IPR016135">
    <property type="entry name" value="UBQ-conjugating_enzyme/RWD"/>
</dbReference>
<dbReference type="KEGG" id="crq:GCK72_022053"/>
<dbReference type="GeneID" id="9812982"/>
<dbReference type="EMBL" id="WUAV01000005">
    <property type="protein sequence ID" value="KAF1755484.1"/>
    <property type="molecule type" value="Genomic_DNA"/>
</dbReference>
<evidence type="ECO:0000313" key="3">
    <source>
        <dbReference type="Proteomes" id="UP000483820"/>
    </source>
</evidence>
<dbReference type="Proteomes" id="UP000483820">
    <property type="component" value="Chromosome V"/>
</dbReference>